<dbReference type="Proteomes" id="UP000886891">
    <property type="component" value="Unassembled WGS sequence"/>
</dbReference>
<name>A0A9D1NDM7_9FIRM</name>
<organism evidence="1 2">
    <name type="scientific">Candidatus Stercoripulliclostridium merdipullorum</name>
    <dbReference type="NCBI Taxonomy" id="2840952"/>
    <lineage>
        <taxon>Bacteria</taxon>
        <taxon>Bacillati</taxon>
        <taxon>Bacillota</taxon>
        <taxon>Clostridia</taxon>
        <taxon>Eubacteriales</taxon>
        <taxon>Candidatus Stercoripulliclostridium</taxon>
    </lineage>
</organism>
<evidence type="ECO:0000313" key="2">
    <source>
        <dbReference type="Proteomes" id="UP000886891"/>
    </source>
</evidence>
<reference evidence="1" key="1">
    <citation type="submission" date="2020-10" db="EMBL/GenBank/DDBJ databases">
        <authorList>
            <person name="Gilroy R."/>
        </authorList>
    </citation>
    <scope>NUCLEOTIDE SEQUENCE</scope>
    <source>
        <strain evidence="1">23406</strain>
    </source>
</reference>
<protein>
    <submittedName>
        <fullName evidence="1">Uncharacterized protein</fullName>
    </submittedName>
</protein>
<gene>
    <name evidence="1" type="ORF">IAB14_06010</name>
</gene>
<proteinExistence type="predicted"/>
<dbReference type="AlphaFoldDB" id="A0A9D1NDM7"/>
<dbReference type="EMBL" id="DVOH01000047">
    <property type="protein sequence ID" value="HIV00646.1"/>
    <property type="molecule type" value="Genomic_DNA"/>
</dbReference>
<reference evidence="1" key="2">
    <citation type="journal article" date="2021" name="PeerJ">
        <title>Extensive microbial diversity within the chicken gut microbiome revealed by metagenomics and culture.</title>
        <authorList>
            <person name="Gilroy R."/>
            <person name="Ravi A."/>
            <person name="Getino M."/>
            <person name="Pursley I."/>
            <person name="Horton D.L."/>
            <person name="Alikhan N.F."/>
            <person name="Baker D."/>
            <person name="Gharbi K."/>
            <person name="Hall N."/>
            <person name="Watson M."/>
            <person name="Adriaenssens E.M."/>
            <person name="Foster-Nyarko E."/>
            <person name="Jarju S."/>
            <person name="Secka A."/>
            <person name="Antonio M."/>
            <person name="Oren A."/>
            <person name="Chaudhuri R.R."/>
            <person name="La Ragione R."/>
            <person name="Hildebrand F."/>
            <person name="Pallen M.J."/>
        </authorList>
    </citation>
    <scope>NUCLEOTIDE SEQUENCE</scope>
    <source>
        <strain evidence="1">23406</strain>
    </source>
</reference>
<evidence type="ECO:0000313" key="1">
    <source>
        <dbReference type="EMBL" id="HIV00646.1"/>
    </source>
</evidence>
<sequence length="159" mass="18566">MKNDHTRIDIDNITIVHPELSEERFLAAYRRIKNVLPRFRPGEAVGLADLDAFLISKYRAERTDWKAINLCTLTKVKRFNARCRTVFCVSEGHIADEEYILAYRIRHADCIRPHYNKDDYFYDMFVIVGSEDGRTLSSYFIGGDSEGFREEMFVLSGNR</sequence>
<accession>A0A9D1NDM7</accession>
<comment type="caution">
    <text evidence="1">The sequence shown here is derived from an EMBL/GenBank/DDBJ whole genome shotgun (WGS) entry which is preliminary data.</text>
</comment>